<comment type="caution">
    <text evidence="3">The sequence shown here is derived from an EMBL/GenBank/DDBJ whole genome shotgun (WGS) entry which is preliminary data.</text>
</comment>
<dbReference type="Pfam" id="PF00534">
    <property type="entry name" value="Glycos_transf_1"/>
    <property type="match status" value="1"/>
</dbReference>
<evidence type="ECO:0000259" key="2">
    <source>
        <dbReference type="Pfam" id="PF13439"/>
    </source>
</evidence>
<dbReference type="PANTHER" id="PTHR45947">
    <property type="entry name" value="SULFOQUINOVOSYL TRANSFERASE SQD2"/>
    <property type="match status" value="1"/>
</dbReference>
<dbReference type="PANTHER" id="PTHR45947:SF3">
    <property type="entry name" value="SULFOQUINOVOSYL TRANSFERASE SQD2"/>
    <property type="match status" value="1"/>
</dbReference>
<dbReference type="GO" id="GO:0016757">
    <property type="term" value="F:glycosyltransferase activity"/>
    <property type="evidence" value="ECO:0007669"/>
    <property type="project" value="InterPro"/>
</dbReference>
<evidence type="ECO:0000313" key="3">
    <source>
        <dbReference type="EMBL" id="OJG37461.1"/>
    </source>
</evidence>
<accession>A0A1L8SZG2</accession>
<proteinExistence type="predicted"/>
<dbReference type="InterPro" id="IPR050194">
    <property type="entry name" value="Glycosyltransferase_grp1"/>
</dbReference>
<dbReference type="Gene3D" id="3.40.50.2000">
    <property type="entry name" value="Glycogen Phosphorylase B"/>
    <property type="match status" value="2"/>
</dbReference>
<dbReference type="EMBL" id="JXKM01000001">
    <property type="protein sequence ID" value="OJG37461.1"/>
    <property type="molecule type" value="Genomic_DNA"/>
</dbReference>
<evidence type="ECO:0000259" key="1">
    <source>
        <dbReference type="Pfam" id="PF00534"/>
    </source>
</evidence>
<feature type="domain" description="Glycosyl transferase family 1" evidence="1">
    <location>
        <begin position="152"/>
        <end position="300"/>
    </location>
</feature>
<dbReference type="RefSeq" id="WP_071860947.1">
    <property type="nucleotide sequence ID" value="NZ_CAURXW010000007.1"/>
</dbReference>
<reference evidence="3 4" key="1">
    <citation type="submission" date="2014-12" db="EMBL/GenBank/DDBJ databases">
        <title>Draft genome sequences of 29 type strains of Enterococci.</title>
        <authorList>
            <person name="Zhong Z."/>
            <person name="Sun Z."/>
            <person name="Liu W."/>
            <person name="Zhang W."/>
            <person name="Zhang H."/>
        </authorList>
    </citation>
    <scope>NUCLEOTIDE SEQUENCE [LARGE SCALE GENOMIC DNA]</scope>
    <source>
        <strain evidence="3 4">DSM 22802</strain>
    </source>
</reference>
<sequence length="347" mass="39600">MKILLYFEGQNVIGRSGIGRALSHQKRALASAGIEYTLDPNATDYDILHINTYGLKSYHLARKAKKMGKKVIYHAHSTEEDFRNSFVGSNQLAPLVKKWLVGLYGMADHLITPTPYSKKLLRNYGLRQPIAAISNGIDLKRYYPDEYKEAAFRKHFHLSETQKVVICVGLFFERKGIIDFVEIAKKMPEYTFIWFGAVPMLSIPANIRRIVKKDHPANVLFPGYINGDLIEGAYSGADLFFFPSYEETEGIVVLEALASQQQVLLRNIPVYQGWMQDQQNCYMGNNNQEFKELIRQLVNHRLPNLTLAGFKTAQAKSITEIGQELKTVYQAVLQLPYDHQIYSKVTK</sequence>
<keyword evidence="4" id="KW-1185">Reference proteome</keyword>
<dbReference type="Pfam" id="PF13439">
    <property type="entry name" value="Glyco_transf_4"/>
    <property type="match status" value="1"/>
</dbReference>
<protein>
    <submittedName>
        <fullName evidence="3">Glycosyl transferase</fullName>
    </submittedName>
</protein>
<dbReference type="OrthoDB" id="9802525at2"/>
<feature type="domain" description="Glycosyltransferase subfamily 4-like N-terminal" evidence="2">
    <location>
        <begin position="43"/>
        <end position="141"/>
    </location>
</feature>
<dbReference type="Proteomes" id="UP000183700">
    <property type="component" value="Unassembled WGS sequence"/>
</dbReference>
<keyword evidence="3" id="KW-0808">Transferase</keyword>
<evidence type="ECO:0000313" key="4">
    <source>
        <dbReference type="Proteomes" id="UP000183700"/>
    </source>
</evidence>
<dbReference type="SUPFAM" id="SSF53756">
    <property type="entry name" value="UDP-Glycosyltransferase/glycogen phosphorylase"/>
    <property type="match status" value="1"/>
</dbReference>
<gene>
    <name evidence="3" type="ORF">RV00_GL000418</name>
</gene>
<organism evidence="3 4">
    <name type="scientific">Enterococcus devriesei</name>
    <dbReference type="NCBI Taxonomy" id="319970"/>
    <lineage>
        <taxon>Bacteria</taxon>
        <taxon>Bacillati</taxon>
        <taxon>Bacillota</taxon>
        <taxon>Bacilli</taxon>
        <taxon>Lactobacillales</taxon>
        <taxon>Enterococcaceae</taxon>
        <taxon>Enterococcus</taxon>
    </lineage>
</organism>
<name>A0A1L8SZG2_9ENTE</name>
<dbReference type="InterPro" id="IPR028098">
    <property type="entry name" value="Glyco_trans_4-like_N"/>
</dbReference>
<dbReference type="InterPro" id="IPR001296">
    <property type="entry name" value="Glyco_trans_1"/>
</dbReference>
<dbReference type="AlphaFoldDB" id="A0A1L8SZG2"/>
<dbReference type="STRING" id="319970.RV00_GL000418"/>